<dbReference type="AlphaFoldDB" id="A0A4V3ETD6"/>
<dbReference type="GO" id="GO:0008360">
    <property type="term" value="P:regulation of cell shape"/>
    <property type="evidence" value="ECO:0007669"/>
    <property type="project" value="UniProtKB-KW"/>
</dbReference>
<dbReference type="OrthoDB" id="9792313at2"/>
<sequence length="278" mass="30422">MNFLKNKLLTIVLVLCLAFTIFIGVTANARKNTGAVPGVVTSIIAPIQKYIYAAGQRIGNIFHFVSSVSTAYSENIRLKSEVKSLQQKLVEYDTYKRQNEELNKLLGFKNQRNDLKFVGANVIGKSGENWFDILIIDVGKADGVAEGQYVVTNDGLVGKIIETTYNTSKVMTILDERINVPARLSSAGEDGIVTGMQSNNNYIRAAKMNYLPVDSKAQQGDIAITSNIIKDDSVFIPAGIIIGTVQSLVNEKPNLEKAAILKPAVDFSSVEKVFVITR</sequence>
<dbReference type="Pfam" id="PF04085">
    <property type="entry name" value="MreC"/>
    <property type="match status" value="1"/>
</dbReference>
<dbReference type="PANTHER" id="PTHR34138:SF1">
    <property type="entry name" value="CELL SHAPE-DETERMINING PROTEIN MREC"/>
    <property type="match status" value="1"/>
</dbReference>
<keyword evidence="3 5" id="KW-0133">Cell shape</keyword>
<dbReference type="InterPro" id="IPR042177">
    <property type="entry name" value="Cell/Rod_1"/>
</dbReference>
<dbReference type="GO" id="GO:0005886">
    <property type="term" value="C:plasma membrane"/>
    <property type="evidence" value="ECO:0007669"/>
    <property type="project" value="TreeGrafter"/>
</dbReference>
<dbReference type="EMBL" id="SOAZ01000008">
    <property type="protein sequence ID" value="TDT61197.1"/>
    <property type="molecule type" value="Genomic_DNA"/>
</dbReference>
<dbReference type="Gene3D" id="2.40.10.340">
    <property type="entry name" value="Rod shape-determining protein MreC, domain 1"/>
    <property type="match status" value="1"/>
</dbReference>
<evidence type="ECO:0000256" key="5">
    <source>
        <dbReference type="PIRNR" id="PIRNR038471"/>
    </source>
</evidence>
<comment type="function">
    <text evidence="5">Involved in formation and maintenance of cell shape.</text>
</comment>
<comment type="similarity">
    <text evidence="1 5">Belongs to the MreC family.</text>
</comment>
<evidence type="ECO:0000313" key="8">
    <source>
        <dbReference type="Proteomes" id="UP000295325"/>
    </source>
</evidence>
<accession>A0A4V3ETD6</accession>
<dbReference type="NCBIfam" id="TIGR00219">
    <property type="entry name" value="mreC"/>
    <property type="match status" value="1"/>
</dbReference>
<organism evidence="7 8">
    <name type="scientific">Fonticella tunisiensis</name>
    <dbReference type="NCBI Taxonomy" id="1096341"/>
    <lineage>
        <taxon>Bacteria</taxon>
        <taxon>Bacillati</taxon>
        <taxon>Bacillota</taxon>
        <taxon>Clostridia</taxon>
        <taxon>Eubacteriales</taxon>
        <taxon>Clostridiaceae</taxon>
        <taxon>Fonticella</taxon>
    </lineage>
</organism>
<feature type="domain" description="Rod shape-determining protein MreC beta-barrel core" evidence="6">
    <location>
        <begin position="122"/>
        <end position="276"/>
    </location>
</feature>
<evidence type="ECO:0000259" key="6">
    <source>
        <dbReference type="Pfam" id="PF04085"/>
    </source>
</evidence>
<evidence type="ECO:0000256" key="3">
    <source>
        <dbReference type="ARBA" id="ARBA00022960"/>
    </source>
</evidence>
<proteinExistence type="inferred from homology"/>
<keyword evidence="8" id="KW-1185">Reference proteome</keyword>
<protein>
    <recommendedName>
        <fullName evidence="2 5">Cell shape-determining protein MreC</fullName>
    </recommendedName>
    <alternativeName>
        <fullName evidence="4 5">Cell shape protein MreC</fullName>
    </alternativeName>
</protein>
<dbReference type="InterPro" id="IPR042175">
    <property type="entry name" value="Cell/Rod_MreC_2"/>
</dbReference>
<dbReference type="Gene3D" id="2.40.10.350">
    <property type="entry name" value="Rod shape-determining protein MreC, domain 2"/>
    <property type="match status" value="1"/>
</dbReference>
<dbReference type="InterPro" id="IPR007221">
    <property type="entry name" value="MreC"/>
</dbReference>
<evidence type="ECO:0000256" key="1">
    <source>
        <dbReference type="ARBA" id="ARBA00009369"/>
    </source>
</evidence>
<dbReference type="InterPro" id="IPR055342">
    <property type="entry name" value="MreC_beta-barrel_core"/>
</dbReference>
<evidence type="ECO:0000256" key="4">
    <source>
        <dbReference type="ARBA" id="ARBA00032089"/>
    </source>
</evidence>
<dbReference type="PANTHER" id="PTHR34138">
    <property type="entry name" value="CELL SHAPE-DETERMINING PROTEIN MREC"/>
    <property type="match status" value="1"/>
</dbReference>
<dbReference type="Proteomes" id="UP000295325">
    <property type="component" value="Unassembled WGS sequence"/>
</dbReference>
<comment type="caution">
    <text evidence="7">The sequence shown here is derived from an EMBL/GenBank/DDBJ whole genome shotgun (WGS) entry which is preliminary data.</text>
</comment>
<dbReference type="PIRSF" id="PIRSF038471">
    <property type="entry name" value="MreC"/>
    <property type="match status" value="1"/>
</dbReference>
<evidence type="ECO:0000313" key="7">
    <source>
        <dbReference type="EMBL" id="TDT61197.1"/>
    </source>
</evidence>
<gene>
    <name evidence="7" type="ORF">EDD71_10899</name>
</gene>
<name>A0A4V3ETD6_9CLOT</name>
<dbReference type="RefSeq" id="WP_133627938.1">
    <property type="nucleotide sequence ID" value="NZ_SOAZ01000008.1"/>
</dbReference>
<evidence type="ECO:0000256" key="2">
    <source>
        <dbReference type="ARBA" id="ARBA00013855"/>
    </source>
</evidence>
<reference evidence="7 8" key="1">
    <citation type="submission" date="2019-03" db="EMBL/GenBank/DDBJ databases">
        <title>Genomic Encyclopedia of Type Strains, Phase IV (KMG-IV): sequencing the most valuable type-strain genomes for metagenomic binning, comparative biology and taxonomic classification.</title>
        <authorList>
            <person name="Goeker M."/>
        </authorList>
    </citation>
    <scope>NUCLEOTIDE SEQUENCE [LARGE SCALE GENOMIC DNA]</scope>
    <source>
        <strain evidence="7 8">DSM 24455</strain>
    </source>
</reference>